<dbReference type="Proteomes" id="UP000250462">
    <property type="component" value="Unassembled WGS sequence"/>
</dbReference>
<feature type="transmembrane region" description="Helical" evidence="1">
    <location>
        <begin position="96"/>
        <end position="117"/>
    </location>
</feature>
<dbReference type="EMBL" id="QMIG01000015">
    <property type="protein sequence ID" value="RAW12551.1"/>
    <property type="molecule type" value="Genomic_DNA"/>
</dbReference>
<evidence type="ECO:0000313" key="2">
    <source>
        <dbReference type="EMBL" id="RAW12551.1"/>
    </source>
</evidence>
<feature type="transmembrane region" description="Helical" evidence="1">
    <location>
        <begin position="28"/>
        <end position="50"/>
    </location>
</feature>
<sequence>MLSGPGEPHRENEPAGGRVGLWARAVPLALGLIVLAWMAKIIAVLVALAGPGVLGHVVAGRSGVMIGITVGAVVVLAICYAVVTRTSDAAQAAQDVGADAMVWVSAGWVIVAGWLVGDTMSTAGAIIGSLLSVLVVGVTGLAVAARLDGSLAAALRRRAGR</sequence>
<organism evidence="2 3">
    <name type="scientific">Phytoactinopolyspora halophila</name>
    <dbReference type="NCBI Taxonomy" id="1981511"/>
    <lineage>
        <taxon>Bacteria</taxon>
        <taxon>Bacillati</taxon>
        <taxon>Actinomycetota</taxon>
        <taxon>Actinomycetes</taxon>
        <taxon>Jiangellales</taxon>
        <taxon>Jiangellaceae</taxon>
        <taxon>Phytoactinopolyspora</taxon>
    </lineage>
</organism>
<keyword evidence="1" id="KW-1133">Transmembrane helix</keyword>
<dbReference type="AlphaFoldDB" id="A0A329QKZ0"/>
<accession>A0A329QKZ0</accession>
<comment type="caution">
    <text evidence="2">The sequence shown here is derived from an EMBL/GenBank/DDBJ whole genome shotgun (WGS) entry which is preliminary data.</text>
</comment>
<keyword evidence="1" id="KW-0812">Transmembrane</keyword>
<protein>
    <submittedName>
        <fullName evidence="2">Uncharacterized protein</fullName>
    </submittedName>
</protein>
<gene>
    <name evidence="2" type="ORF">DPM12_14250</name>
</gene>
<evidence type="ECO:0000313" key="3">
    <source>
        <dbReference type="Proteomes" id="UP000250462"/>
    </source>
</evidence>
<evidence type="ECO:0000256" key="1">
    <source>
        <dbReference type="SAM" id="Phobius"/>
    </source>
</evidence>
<keyword evidence="3" id="KW-1185">Reference proteome</keyword>
<proteinExistence type="predicted"/>
<feature type="transmembrane region" description="Helical" evidence="1">
    <location>
        <begin position="62"/>
        <end position="84"/>
    </location>
</feature>
<name>A0A329QKZ0_9ACTN</name>
<keyword evidence="1" id="KW-0472">Membrane</keyword>
<feature type="transmembrane region" description="Helical" evidence="1">
    <location>
        <begin position="123"/>
        <end position="147"/>
    </location>
</feature>
<reference evidence="2 3" key="1">
    <citation type="submission" date="2018-06" db="EMBL/GenBank/DDBJ databases">
        <title>Phytoactinopolyspora halophila sp. nov., a novel halophilic actinomycete isolated from a saline soil in China.</title>
        <authorList>
            <person name="Tang S.-K."/>
        </authorList>
    </citation>
    <scope>NUCLEOTIDE SEQUENCE [LARGE SCALE GENOMIC DNA]</scope>
    <source>
        <strain evidence="2 3">YIM 96934</strain>
    </source>
</reference>